<evidence type="ECO:0000256" key="2">
    <source>
        <dbReference type="SAM" id="Phobius"/>
    </source>
</evidence>
<dbReference type="AlphaFoldDB" id="A0A1Y6C1H9"/>
<sequence>MKQRLNLSEWALKHQALVLYLMITLMLAGAWAYTQLGQKEDPSFTFKAMMVKVVWPGASASGMEQQVTDKLEQKLQELGDLEYVKSFTKPGEAQLLLNLREGIAPEKVPEQWYQVRKKLGDIRQNLPADLKGPFFNDEFGDTFGNILAFSGDGFSPEELRRYADRTRQEVLRLADVGKVDIVGEQPERIYVDLSTSRLATLGLDTRTVWNALAEQNAVTPAGVFETAGERIWVRPSGAYDTLEAVRSTPLTVNGQSFRLADIATVHRAFVTPPSFSMRFNGKPALGLAISMKDGGDVLRLGRDLDQLMVRVKAALPLGVEIAPVSDQPKVVEHSISEFMHSLIEAVVIVLAVSFFSLGWRSGVVVALSIPLVLAMTFLSMYFFNIDLQRISLGSLIIALGLLVDDAIIAVEMMALKLEQGWNRYQAATFAYTSTAFPMLTGTLITAATFLPVGLAKSNAGEYVFSLFAVVGLALLLSWVVAVIFTPYLGFKLLPTFKAEGEHADVYHKPFYRRFRSVLEWCLDHRKTVIAGTLALFLLSLGAFKLFVQQQFFPSSNRVELLVDLWLPQGASYQATEHETKKLEAMFARHAGVSSITSYVGGGSPRFYLPLDQQMPHLNYAQLMIMTKDEKVRETVRRDLEHAFDTDFPTLRGRVIRLENGPPVGYPVQYRVMGERHEEVKRIAARLEALLRSQPGTRQVNNDWGEQIKSLRLVIDQDRARALGVSTQSLGRQLQLLISGAAVTELREGDRTIAVEARLNPAEKTDVAGLGNLMVQAANGRFVPVSQLARIEYQPEESIIWRRNHLPTVTVRADTADGVQAADVVQALAPRLKQLEATLPLGYHIEMGGSVESSVKSQQAIAKVAPLMIVVVLTLLMLQLQSFQRTLMVVLTAPLGMIGVTLTLIAFRAPFGFVAMLGVIALSGMIMRNSVILVDQIEHDIGEGIERWEAVVGSTLRRFRPIMLTALAAILAMIPLTRSTFWGPMAVAIMGGLLVATVLTLLFLPALYAQWFKVRRPVPRAQDSGARDTLETPGTAPQPAGAEA</sequence>
<keyword evidence="2" id="KW-1133">Transmembrane helix</keyword>
<feature type="transmembrane region" description="Helical" evidence="2">
    <location>
        <begin position="427"/>
        <end position="450"/>
    </location>
</feature>
<feature type="transmembrane region" description="Helical" evidence="2">
    <location>
        <begin position="859"/>
        <end position="879"/>
    </location>
</feature>
<dbReference type="InterPro" id="IPR027463">
    <property type="entry name" value="AcrB_DN_DC_subdom"/>
</dbReference>
<dbReference type="RefSeq" id="WP_085277186.1">
    <property type="nucleotide sequence ID" value="NZ_FXAG01000018.1"/>
</dbReference>
<name>A0A1Y6C1H9_9NEIS</name>
<dbReference type="STRING" id="1123014.SAMN02745746_03056"/>
<dbReference type="GO" id="GO:0042910">
    <property type="term" value="F:xenobiotic transmembrane transporter activity"/>
    <property type="evidence" value="ECO:0007669"/>
    <property type="project" value="TreeGrafter"/>
</dbReference>
<feature type="region of interest" description="Disordered" evidence="1">
    <location>
        <begin position="1021"/>
        <end position="1043"/>
    </location>
</feature>
<evidence type="ECO:0000256" key="1">
    <source>
        <dbReference type="SAM" id="MobiDB-lite"/>
    </source>
</evidence>
<dbReference type="InterPro" id="IPR001036">
    <property type="entry name" value="Acrflvin-R"/>
</dbReference>
<dbReference type="Pfam" id="PF00873">
    <property type="entry name" value="ACR_tran"/>
    <property type="match status" value="1"/>
</dbReference>
<dbReference type="SUPFAM" id="SSF82866">
    <property type="entry name" value="Multidrug efflux transporter AcrB transmembrane domain"/>
    <property type="match status" value="2"/>
</dbReference>
<evidence type="ECO:0000313" key="4">
    <source>
        <dbReference type="Proteomes" id="UP000192920"/>
    </source>
</evidence>
<dbReference type="PANTHER" id="PTHR32063">
    <property type="match status" value="1"/>
</dbReference>
<feature type="transmembrane region" description="Helical" evidence="2">
    <location>
        <begin position="462"/>
        <end position="488"/>
    </location>
</feature>
<keyword evidence="2" id="KW-0472">Membrane</keyword>
<dbReference type="SUPFAM" id="SSF82693">
    <property type="entry name" value="Multidrug efflux transporter AcrB pore domain, PN1, PN2, PC1 and PC2 subdomains"/>
    <property type="match status" value="3"/>
</dbReference>
<feature type="transmembrane region" description="Helical" evidence="2">
    <location>
        <begin position="961"/>
        <end position="980"/>
    </location>
</feature>
<organism evidence="3 4">
    <name type="scientific">Pseudogulbenkiania subflava DSM 22618</name>
    <dbReference type="NCBI Taxonomy" id="1123014"/>
    <lineage>
        <taxon>Bacteria</taxon>
        <taxon>Pseudomonadati</taxon>
        <taxon>Pseudomonadota</taxon>
        <taxon>Betaproteobacteria</taxon>
        <taxon>Neisseriales</taxon>
        <taxon>Chromobacteriaceae</taxon>
        <taxon>Pseudogulbenkiania</taxon>
    </lineage>
</organism>
<reference evidence="4" key="1">
    <citation type="submission" date="2017-04" db="EMBL/GenBank/DDBJ databases">
        <authorList>
            <person name="Varghese N."/>
            <person name="Submissions S."/>
        </authorList>
    </citation>
    <scope>NUCLEOTIDE SEQUENCE [LARGE SCALE GENOMIC DNA]</scope>
    <source>
        <strain evidence="4">DSM 22618</strain>
    </source>
</reference>
<dbReference type="GO" id="GO:0005886">
    <property type="term" value="C:plasma membrane"/>
    <property type="evidence" value="ECO:0007669"/>
    <property type="project" value="TreeGrafter"/>
</dbReference>
<feature type="transmembrane region" description="Helical" evidence="2">
    <location>
        <begin position="395"/>
        <end position="415"/>
    </location>
</feature>
<dbReference type="Gene3D" id="1.20.1640.10">
    <property type="entry name" value="Multidrug efflux transporter AcrB transmembrane domain"/>
    <property type="match status" value="2"/>
</dbReference>
<evidence type="ECO:0000313" key="3">
    <source>
        <dbReference type="EMBL" id="SMF40571.1"/>
    </source>
</evidence>
<proteinExistence type="predicted"/>
<dbReference type="PANTHER" id="PTHR32063:SF18">
    <property type="entry name" value="CATION EFFLUX SYSTEM PROTEIN"/>
    <property type="match status" value="1"/>
</dbReference>
<keyword evidence="4" id="KW-1185">Reference proteome</keyword>
<feature type="transmembrane region" description="Helical" evidence="2">
    <location>
        <begin position="986"/>
        <end position="1007"/>
    </location>
</feature>
<dbReference type="PRINTS" id="PR00702">
    <property type="entry name" value="ACRIFLAVINRP"/>
</dbReference>
<dbReference type="Gene3D" id="3.30.70.1430">
    <property type="entry name" value="Multidrug efflux transporter AcrB pore domain"/>
    <property type="match status" value="2"/>
</dbReference>
<keyword evidence="2" id="KW-0812">Transmembrane</keyword>
<accession>A0A1Y6C1H9</accession>
<dbReference type="Proteomes" id="UP000192920">
    <property type="component" value="Unassembled WGS sequence"/>
</dbReference>
<feature type="transmembrane region" description="Helical" evidence="2">
    <location>
        <begin position="364"/>
        <end position="383"/>
    </location>
</feature>
<dbReference type="Gene3D" id="3.30.70.1320">
    <property type="entry name" value="Multidrug efflux transporter AcrB pore domain like"/>
    <property type="match status" value="1"/>
</dbReference>
<dbReference type="EMBL" id="FXAG01000018">
    <property type="protein sequence ID" value="SMF40571.1"/>
    <property type="molecule type" value="Genomic_DNA"/>
</dbReference>
<dbReference type="Gene3D" id="3.30.70.1440">
    <property type="entry name" value="Multidrug efflux transporter AcrB pore domain"/>
    <property type="match status" value="1"/>
</dbReference>
<feature type="transmembrane region" description="Helical" evidence="2">
    <location>
        <begin position="528"/>
        <end position="547"/>
    </location>
</feature>
<dbReference type="Gene3D" id="3.30.2090.10">
    <property type="entry name" value="Multidrug efflux transporter AcrB TolC docking domain, DN and DC subdomains"/>
    <property type="match status" value="2"/>
</dbReference>
<dbReference type="SUPFAM" id="SSF82714">
    <property type="entry name" value="Multidrug efflux transporter AcrB TolC docking domain, DN and DC subdomains"/>
    <property type="match status" value="2"/>
</dbReference>
<protein>
    <submittedName>
        <fullName evidence="3">Multidrug efflux pump</fullName>
    </submittedName>
</protein>
<gene>
    <name evidence="3" type="ORF">SAMN02745746_03056</name>
</gene>